<organism evidence="1 2">
    <name type="scientific">Methyloceanibacter marginalis</name>
    <dbReference type="NCBI Taxonomy" id="1774971"/>
    <lineage>
        <taxon>Bacteria</taxon>
        <taxon>Pseudomonadati</taxon>
        <taxon>Pseudomonadota</taxon>
        <taxon>Alphaproteobacteria</taxon>
        <taxon>Hyphomicrobiales</taxon>
        <taxon>Hyphomicrobiaceae</taxon>
        <taxon>Methyloceanibacter</taxon>
    </lineage>
</organism>
<dbReference type="Proteomes" id="UP000095042">
    <property type="component" value="Unassembled WGS sequence"/>
</dbReference>
<accession>A0A1E3WBE9</accession>
<comment type="caution">
    <text evidence="1">The sequence shown here is derived from an EMBL/GenBank/DDBJ whole genome shotgun (WGS) entry which is preliminary data.</text>
</comment>
<evidence type="ECO:0000313" key="2">
    <source>
        <dbReference type="Proteomes" id="UP000095042"/>
    </source>
</evidence>
<evidence type="ECO:0000313" key="1">
    <source>
        <dbReference type="EMBL" id="ODS03116.1"/>
    </source>
</evidence>
<dbReference type="AlphaFoldDB" id="A0A1E3WBE9"/>
<name>A0A1E3WBE9_9HYPH</name>
<protein>
    <submittedName>
        <fullName evidence="1">Uncharacterized protein</fullName>
    </submittedName>
</protein>
<proteinExistence type="predicted"/>
<keyword evidence="2" id="KW-1185">Reference proteome</keyword>
<sequence>MAFLGLSRAGGGRCQRLGRFVRTYQLIEGTVHAIGEGRKLLYVNFAEDWRSDFTITIERKALGVFEAAGLDLGALPGKRVRVRGFVEWWNGPMIAATHPEQIEVLAPASPAG</sequence>
<reference evidence="1 2" key="1">
    <citation type="journal article" date="2016" name="Environ. Microbiol.">
        <title>New Methyloceanibacter diversity from North Sea sediments includes methanotroph containing solely the soluble methane monooxygenase.</title>
        <authorList>
            <person name="Vekeman B."/>
            <person name="Kerckhof F.M."/>
            <person name="Cremers G."/>
            <person name="de Vos P."/>
            <person name="Vandamme P."/>
            <person name="Boon N."/>
            <person name="Op den Camp H.J."/>
            <person name="Heylen K."/>
        </authorList>
    </citation>
    <scope>NUCLEOTIDE SEQUENCE [LARGE SCALE GENOMIC DNA]</scope>
    <source>
        <strain evidence="1 2">R-67177</strain>
    </source>
</reference>
<dbReference type="EMBL" id="LPWD01000167">
    <property type="protein sequence ID" value="ODS03116.1"/>
    <property type="molecule type" value="Genomic_DNA"/>
</dbReference>
<gene>
    <name evidence="1" type="ORF">AUC71_11530</name>
</gene>